<dbReference type="OrthoDB" id="277011at2759"/>
<dbReference type="GO" id="GO:0005634">
    <property type="term" value="C:nucleus"/>
    <property type="evidence" value="ECO:0007669"/>
    <property type="project" value="UniProtKB-ARBA"/>
</dbReference>
<keyword evidence="2" id="KW-0904">Protein phosphatase</keyword>
<proteinExistence type="inferred from homology"/>
<dbReference type="InterPro" id="IPR004274">
    <property type="entry name" value="FCP1_dom"/>
</dbReference>
<reference evidence="6" key="1">
    <citation type="journal article" date="2023" name="Plant J.">
        <title>The genome of the king protea, Protea cynaroides.</title>
        <authorList>
            <person name="Chang J."/>
            <person name="Duong T.A."/>
            <person name="Schoeman C."/>
            <person name="Ma X."/>
            <person name="Roodt D."/>
            <person name="Barker N."/>
            <person name="Li Z."/>
            <person name="Van de Peer Y."/>
            <person name="Mizrachi E."/>
        </authorList>
    </citation>
    <scope>NUCLEOTIDE SEQUENCE</scope>
    <source>
        <tissue evidence="6">Young leaves</tissue>
    </source>
</reference>
<evidence type="ECO:0000256" key="3">
    <source>
        <dbReference type="ARBA" id="ARBA00037324"/>
    </source>
</evidence>
<dbReference type="Gene3D" id="3.40.50.1000">
    <property type="entry name" value="HAD superfamily/HAD-like"/>
    <property type="match status" value="1"/>
</dbReference>
<dbReference type="SMART" id="SM00577">
    <property type="entry name" value="CPDc"/>
    <property type="match status" value="1"/>
</dbReference>
<dbReference type="InterPro" id="IPR023214">
    <property type="entry name" value="HAD_sf"/>
</dbReference>
<evidence type="ECO:0000256" key="2">
    <source>
        <dbReference type="ARBA" id="ARBA00022912"/>
    </source>
</evidence>
<comment type="similarity">
    <text evidence="4">Belongs to the CTDSPL2 family.</text>
</comment>
<dbReference type="InterPro" id="IPR036412">
    <property type="entry name" value="HAD-like_sf"/>
</dbReference>
<feature type="domain" description="FCP1 homology" evidence="5">
    <location>
        <begin position="380"/>
        <end position="539"/>
    </location>
</feature>
<dbReference type="NCBIfam" id="TIGR02251">
    <property type="entry name" value="HIF-SF_euk"/>
    <property type="match status" value="1"/>
</dbReference>
<dbReference type="SUPFAM" id="SSF56784">
    <property type="entry name" value="HAD-like"/>
    <property type="match status" value="1"/>
</dbReference>
<dbReference type="EMBL" id="JAMYWD010000001">
    <property type="protein sequence ID" value="KAJ4980461.1"/>
    <property type="molecule type" value="Genomic_DNA"/>
</dbReference>
<dbReference type="FunFam" id="3.40.50.1000:FF:000015">
    <property type="entry name" value="CTD small phosphatase-like protein 2"/>
    <property type="match status" value="1"/>
</dbReference>
<name>A0A9Q0L1U5_9MAGN</name>
<evidence type="ECO:0000313" key="7">
    <source>
        <dbReference type="Proteomes" id="UP001141806"/>
    </source>
</evidence>
<dbReference type="InterPro" id="IPR050365">
    <property type="entry name" value="TIM50"/>
</dbReference>
<evidence type="ECO:0000256" key="4">
    <source>
        <dbReference type="ARBA" id="ARBA00038355"/>
    </source>
</evidence>
<evidence type="ECO:0000313" key="6">
    <source>
        <dbReference type="EMBL" id="KAJ4980461.1"/>
    </source>
</evidence>
<comment type="function">
    <text evidence="3">Probable phosphatase.</text>
</comment>
<sequence length="559" mass="62616">MWVLRYFSGKKRRQIHDNLVSLSLSKLQSVVYVAMRVEGRWRGEERSFFCTGQMPTLKMKTRSKMCCLREIHGLQVCKRSCKISKNSSLQVRISQQAAELDTPLQISQDVSSNIEVSQQDTDHVKVVDDSNLVDGGALQCQMSPVSSVDSAAVSRMDLPSASCSPDLVTIFSPALESSTCPSNLETIFSSGLELNDVHCIPEVHNCAAGSYEVPDVPHLIADEDESDDGSNSSCDYQTCNVSDFFISDMSLAGLSFNGDIEFDDVTEANFFLGYNCTDSDMIPDMADQYMIVPFLEETARPSNAPDGELCEKVVTNAEDSCLYMTIHQMKSCVQEPDVNSQSVDLDEGDSLEPHLCTKYLTDLPDVVPSFRSMLLPKETRKRKSITLVLDLDETLVHSTLEQCDDADFTFQVFFNMEEYTVYVRRRPYLGTFLERAADMFEVVVFTASQSTYAEELLNILDPEGKLISRRAYRESCTFSDGSYTKDLRILGVDLAKVAIIDNSPQVFQLQVNNGIPIKSWFDDPSDCALISLLPFLETLVDADDVRPIIAKRYGFERFN</sequence>
<dbReference type="GO" id="GO:0004721">
    <property type="term" value="F:phosphoprotein phosphatase activity"/>
    <property type="evidence" value="ECO:0007669"/>
    <property type="project" value="UniProtKB-KW"/>
</dbReference>
<evidence type="ECO:0000256" key="1">
    <source>
        <dbReference type="ARBA" id="ARBA00022801"/>
    </source>
</evidence>
<dbReference type="Proteomes" id="UP001141806">
    <property type="component" value="Unassembled WGS sequence"/>
</dbReference>
<organism evidence="6 7">
    <name type="scientific">Protea cynaroides</name>
    <dbReference type="NCBI Taxonomy" id="273540"/>
    <lineage>
        <taxon>Eukaryota</taxon>
        <taxon>Viridiplantae</taxon>
        <taxon>Streptophyta</taxon>
        <taxon>Embryophyta</taxon>
        <taxon>Tracheophyta</taxon>
        <taxon>Spermatophyta</taxon>
        <taxon>Magnoliopsida</taxon>
        <taxon>Proteales</taxon>
        <taxon>Proteaceae</taxon>
        <taxon>Protea</taxon>
    </lineage>
</organism>
<protein>
    <recommendedName>
        <fullName evidence="5">FCP1 homology domain-containing protein</fullName>
    </recommendedName>
</protein>
<dbReference type="InterPro" id="IPR011948">
    <property type="entry name" value="Dullard_phosphatase"/>
</dbReference>
<gene>
    <name evidence="6" type="ORF">NE237_031298</name>
</gene>
<dbReference type="AlphaFoldDB" id="A0A9Q0L1U5"/>
<keyword evidence="7" id="KW-1185">Reference proteome</keyword>
<dbReference type="CDD" id="cd07521">
    <property type="entry name" value="HAD_FCP1-like"/>
    <property type="match status" value="1"/>
</dbReference>
<keyword evidence="1" id="KW-0378">Hydrolase</keyword>
<dbReference type="PROSITE" id="PS50969">
    <property type="entry name" value="FCP1"/>
    <property type="match status" value="1"/>
</dbReference>
<dbReference type="Pfam" id="PF03031">
    <property type="entry name" value="NIF"/>
    <property type="match status" value="1"/>
</dbReference>
<evidence type="ECO:0000259" key="5">
    <source>
        <dbReference type="PROSITE" id="PS50969"/>
    </source>
</evidence>
<accession>A0A9Q0L1U5</accession>
<dbReference type="PANTHER" id="PTHR12210">
    <property type="entry name" value="DULLARD PROTEIN PHOSPHATASE"/>
    <property type="match status" value="1"/>
</dbReference>
<comment type="caution">
    <text evidence="6">The sequence shown here is derived from an EMBL/GenBank/DDBJ whole genome shotgun (WGS) entry which is preliminary data.</text>
</comment>